<reference evidence="21" key="1">
    <citation type="submission" date="2025-08" db="UniProtKB">
        <authorList>
            <consortium name="Ensembl"/>
        </authorList>
    </citation>
    <scope>IDENTIFICATION</scope>
</reference>
<protein>
    <recommendedName>
        <fullName evidence="20">Kinesin motor domain-containing protein</fullName>
    </recommendedName>
</protein>
<evidence type="ECO:0000256" key="5">
    <source>
        <dbReference type="ARBA" id="ARBA00022490"/>
    </source>
</evidence>
<dbReference type="GO" id="GO:0005524">
    <property type="term" value="F:ATP binding"/>
    <property type="evidence" value="ECO:0007669"/>
    <property type="project" value="UniProtKB-UniRule"/>
</dbReference>
<dbReference type="InterPro" id="IPR019775">
    <property type="entry name" value="WD40_repeat_CS"/>
</dbReference>
<feature type="region of interest" description="Disordered" evidence="19">
    <location>
        <begin position="509"/>
        <end position="539"/>
    </location>
</feature>
<dbReference type="SMART" id="SM00320">
    <property type="entry name" value="WD40"/>
    <property type="match status" value="5"/>
</dbReference>
<keyword evidence="14" id="KW-0206">Cytoskeleton</keyword>
<dbReference type="Pfam" id="PF00225">
    <property type="entry name" value="Kinesin"/>
    <property type="match status" value="1"/>
</dbReference>
<feature type="compositionally biased region" description="Polar residues" evidence="19">
    <location>
        <begin position="1198"/>
        <end position="1217"/>
    </location>
</feature>
<dbReference type="CDD" id="cd22262">
    <property type="entry name" value="Rcc_KIF21B"/>
    <property type="match status" value="1"/>
</dbReference>
<dbReference type="GO" id="GO:0005875">
    <property type="term" value="C:microtubule associated complex"/>
    <property type="evidence" value="ECO:0007669"/>
    <property type="project" value="TreeGrafter"/>
</dbReference>
<name>A0A2K5HR87_COLAP</name>
<dbReference type="PANTHER" id="PTHR47969">
    <property type="entry name" value="CHROMOSOME-ASSOCIATED KINESIN KIF4A-RELATED"/>
    <property type="match status" value="1"/>
</dbReference>
<feature type="coiled-coil region" evidence="18">
    <location>
        <begin position="933"/>
        <end position="1016"/>
    </location>
</feature>
<dbReference type="InterPro" id="IPR036961">
    <property type="entry name" value="Kinesin_motor_dom_sf"/>
</dbReference>
<dbReference type="SUPFAM" id="SSF50978">
    <property type="entry name" value="WD40 repeat-like"/>
    <property type="match status" value="1"/>
</dbReference>
<keyword evidence="5" id="KW-0963">Cytoplasm</keyword>
<dbReference type="GO" id="GO:0008017">
    <property type="term" value="F:microtubule binding"/>
    <property type="evidence" value="ECO:0007669"/>
    <property type="project" value="InterPro"/>
</dbReference>
<dbReference type="InterPro" id="IPR036322">
    <property type="entry name" value="WD40_repeat_dom_sf"/>
</dbReference>
<evidence type="ECO:0000256" key="8">
    <source>
        <dbReference type="ARBA" id="ARBA00022701"/>
    </source>
</evidence>
<dbReference type="Gene3D" id="2.130.10.10">
    <property type="entry name" value="YVTN repeat-like/Quinoprotein amine dehydrogenase"/>
    <property type="match status" value="2"/>
</dbReference>
<keyword evidence="10 17" id="KW-0547">Nucleotide-binding</keyword>
<feature type="region of interest" description="Disordered" evidence="19">
    <location>
        <begin position="830"/>
        <end position="865"/>
    </location>
</feature>
<dbReference type="InterPro" id="IPR027640">
    <property type="entry name" value="Kinesin-like_fam"/>
</dbReference>
<evidence type="ECO:0000256" key="11">
    <source>
        <dbReference type="ARBA" id="ARBA00022840"/>
    </source>
</evidence>
<dbReference type="FunFam" id="3.40.850.10:FF:000208">
    <property type="entry name" value="kinesin-like protein KIF21B isoform X1"/>
    <property type="match status" value="1"/>
</dbReference>
<keyword evidence="11 17" id="KW-0067">ATP-binding</keyword>
<dbReference type="PRINTS" id="PR00380">
    <property type="entry name" value="KINESINHEAVY"/>
</dbReference>
<evidence type="ECO:0000256" key="16">
    <source>
        <dbReference type="PROSITE-ProRule" id="PRU00221"/>
    </source>
</evidence>
<dbReference type="SUPFAM" id="SSF46579">
    <property type="entry name" value="Prefoldin"/>
    <property type="match status" value="1"/>
</dbReference>
<evidence type="ECO:0000256" key="4">
    <source>
        <dbReference type="ARBA" id="ARBA00004624"/>
    </source>
</evidence>
<dbReference type="Gene3D" id="3.40.850.10">
    <property type="entry name" value="Kinesin motor domain"/>
    <property type="match status" value="1"/>
</dbReference>
<dbReference type="CDD" id="cd00200">
    <property type="entry name" value="WD40"/>
    <property type="match status" value="1"/>
</dbReference>
<evidence type="ECO:0000256" key="6">
    <source>
        <dbReference type="ARBA" id="ARBA00022553"/>
    </source>
</evidence>
<dbReference type="CDD" id="cd01372">
    <property type="entry name" value="KISc_KIF4"/>
    <property type="match status" value="1"/>
</dbReference>
<dbReference type="GO" id="GO:0051231">
    <property type="term" value="P:spindle elongation"/>
    <property type="evidence" value="ECO:0007669"/>
    <property type="project" value="TreeGrafter"/>
</dbReference>
<organism evidence="21 22">
    <name type="scientific">Colobus angolensis palliatus</name>
    <name type="common">Peters' Angolan colobus</name>
    <dbReference type="NCBI Taxonomy" id="336983"/>
    <lineage>
        <taxon>Eukaryota</taxon>
        <taxon>Metazoa</taxon>
        <taxon>Chordata</taxon>
        <taxon>Craniata</taxon>
        <taxon>Vertebrata</taxon>
        <taxon>Euteleostomi</taxon>
        <taxon>Mammalia</taxon>
        <taxon>Eutheria</taxon>
        <taxon>Euarchontoglires</taxon>
        <taxon>Primates</taxon>
        <taxon>Haplorrhini</taxon>
        <taxon>Catarrhini</taxon>
        <taxon>Cercopithecidae</taxon>
        <taxon>Colobinae</taxon>
        <taxon>Colobus</taxon>
    </lineage>
</organism>
<keyword evidence="15" id="KW-0966">Cell projection</keyword>
<comment type="subcellular location">
    <subcellularLocation>
        <location evidence="3">Cell projection</location>
        <location evidence="3">Axon</location>
    </subcellularLocation>
    <subcellularLocation>
        <location evidence="2">Cell projection</location>
        <location evidence="2">Dendrite</location>
    </subcellularLocation>
    <subcellularLocation>
        <location evidence="4">Cell projection</location>
        <location evidence="4">Growth cone</location>
    </subcellularLocation>
    <subcellularLocation>
        <location evidence="1">Cytoplasm</location>
        <location evidence="1">Cytoskeleton</location>
    </subcellularLocation>
</comment>
<dbReference type="GO" id="GO:0003777">
    <property type="term" value="F:microtubule motor activity"/>
    <property type="evidence" value="ECO:0007669"/>
    <property type="project" value="InterPro"/>
</dbReference>
<dbReference type="GO" id="GO:0030426">
    <property type="term" value="C:growth cone"/>
    <property type="evidence" value="ECO:0007669"/>
    <property type="project" value="UniProtKB-SubCell"/>
</dbReference>
<reference evidence="21" key="2">
    <citation type="submission" date="2025-09" db="UniProtKB">
        <authorList>
            <consortium name="Ensembl"/>
        </authorList>
    </citation>
    <scope>IDENTIFICATION</scope>
</reference>
<dbReference type="SUPFAM" id="SSF52540">
    <property type="entry name" value="P-loop containing nucleoside triphosphate hydrolases"/>
    <property type="match status" value="1"/>
</dbReference>
<dbReference type="GO" id="GO:0030425">
    <property type="term" value="C:dendrite"/>
    <property type="evidence" value="ECO:0007669"/>
    <property type="project" value="UniProtKB-SubCell"/>
</dbReference>
<evidence type="ECO:0000256" key="17">
    <source>
        <dbReference type="PROSITE-ProRule" id="PRU00283"/>
    </source>
</evidence>
<feature type="repeat" description="WD" evidence="16">
    <location>
        <begin position="1445"/>
        <end position="1486"/>
    </location>
</feature>
<evidence type="ECO:0000313" key="22">
    <source>
        <dbReference type="Proteomes" id="UP000233080"/>
    </source>
</evidence>
<feature type="binding site" evidence="17">
    <location>
        <begin position="87"/>
        <end position="94"/>
    </location>
    <ligand>
        <name>ATP</name>
        <dbReference type="ChEBI" id="CHEBI:30616"/>
    </ligand>
</feature>
<dbReference type="InterPro" id="IPR001752">
    <property type="entry name" value="Kinesin_motor_dom"/>
</dbReference>
<feature type="coiled-coil region" evidence="18">
    <location>
        <begin position="636"/>
        <end position="818"/>
    </location>
</feature>
<dbReference type="Proteomes" id="UP000233080">
    <property type="component" value="Unassembled WGS sequence"/>
</dbReference>
<evidence type="ECO:0000256" key="18">
    <source>
        <dbReference type="SAM" id="Coils"/>
    </source>
</evidence>
<dbReference type="FunFam" id="2.130.10.10:FF:000104">
    <property type="entry name" value="Kinesin family member 21A"/>
    <property type="match status" value="1"/>
</dbReference>
<dbReference type="InterPro" id="IPR027417">
    <property type="entry name" value="P-loop_NTPase"/>
</dbReference>
<feature type="region of interest" description="Disordered" evidence="19">
    <location>
        <begin position="880"/>
        <end position="906"/>
    </location>
</feature>
<evidence type="ECO:0000313" key="21">
    <source>
        <dbReference type="Ensembl" id="ENSCANP00000006867.1"/>
    </source>
</evidence>
<dbReference type="PROSITE" id="PS00678">
    <property type="entry name" value="WD_REPEATS_1"/>
    <property type="match status" value="1"/>
</dbReference>
<dbReference type="InterPro" id="IPR019821">
    <property type="entry name" value="Kinesin_motor_CS"/>
</dbReference>
<proteinExistence type="inferred from homology"/>
<dbReference type="Pfam" id="PF00400">
    <property type="entry name" value="WD40"/>
    <property type="match status" value="6"/>
</dbReference>
<evidence type="ECO:0000259" key="20">
    <source>
        <dbReference type="PROSITE" id="PS50067"/>
    </source>
</evidence>
<feature type="domain" description="Kinesin motor" evidence="20">
    <location>
        <begin position="8"/>
        <end position="370"/>
    </location>
</feature>
<feature type="region of interest" description="Disordered" evidence="19">
    <location>
        <begin position="1198"/>
        <end position="1236"/>
    </location>
</feature>
<comment type="similarity">
    <text evidence="17">Belongs to the TRAFAC class myosin-kinesin ATPase superfamily. Kinesin family.</text>
</comment>
<accession>A0A2K5HR87</accession>
<evidence type="ECO:0000256" key="3">
    <source>
        <dbReference type="ARBA" id="ARBA00004489"/>
    </source>
</evidence>
<sequence length="1541" mass="172145">MAGQGDCCVKVAVRIRPQLSKEKIEGCHICTSVTPGEPQVLLGKDKAFTYDFVFDLDTWQEQIYSTCVSKLIEGCFEGYNATVLAYGQTGAGKTYTMGTGFDMATSEEEQGIIPRAIAHLFGGIAERKRRAQEQGMAGPEFKVSAQFLELYNEEILDLFDSTRDPDARHRRSNIKIHEDANGGIYTTGVTSRLIHSQEELIQCLKQGALSRTTASTQMNVQSSRSHAIFTIHLCQMRMCTQPDLVNEAVTGLPDGTPPSNEYETLTAKFHFVDLAGSERLKRTGATGERAKEGISINCGLLALGNVISALGDQSKKVVHVPYRDSKLTRLLQDSLGGNSQTIMIACVSPSDRDFMETLNTLKYANRARNIKNKVVVNQDKTSQQISALRAEIARLQMELMEYKAGKRVIGEDGAEGYSDLFRENAMLQKENAALRLRVKAMQEAIDAINNRVTQLMSQEANLLLAKAGDGNEAIGALIQNYIREIEELRTKLLESEAMNESLRRSLSRASARSPYSLGASPATPAFGGSPASSMEDASEVIRRAKQDLERLKKKEVRQRRKSPEKEAFKKRAKLQQENSEETDENEAEEEEEERDESGCEEEEGREDEDEDSGSEESLVDSDSDPEEKEVNFQADLADLTCEIEIKQKLIDELENSQRRLQTLKHQYEEKLILLQNKIRDTQLERDRVLQNLSTMECYTEEKANKIKADYEKRLREMNRDLQKLQAAQKEHARLLKNQSRYERELKKLQAEVAEMKKAKVALMKQMREEQQRRRLVETKRNREIAQLKKEQRRQEFQIRALESQKRQQEMVLRRKTQEVSALRRLAKPMSERVAGRAGLKPPMLDSGAEVSASTTSSEAESGARSVSSIVRQWNRKINHFLGDHPAPTVNGTRPARKKFQKKGASQSFSKAARLKWQSLERRIIDIVMQRMTIVNLEADMERLIKKREELFLLQEALRKKRERLQAESPEEEKGLQELAEEIEVLAANIDYINDSITDCQATIVQLEETKEELDSTDTSVVISSCSLAEARLLLDNFLKASIDKGLQVAQKEAQIRLLEGRLRQTDMAGSSQNHLLLDALREKAEAHPELQALIYNVQQENGYASTDEEISEFSEGSFSQSFTMKGSTSHDDFKFKSEPKLSAQMKAVSAECLGPPLDISTKNITKSLASLVEIKEDGVGFSVRDPYYRDRVSRTVSLPTRGSTFPRQSRAAETSPLTRRKSYDRGQPIRSDDSDSSLSEVLRGIISPVGGAKGARTAPLQCVSMAEGHTKPILCLDATDELLFTGSKDRSCKMWNLVTGQEIAALKGHPNNVVSIKYCSHSGLVFSVSTSYIKVWDIRDSAKCIRTLSSGQVISGDACAATSTRAITSAQGEHQINQIALSPSGTMLYAASGNAVRIWELSRFQPVGKLTGHIGPVMCLTVTQTASQHDLVVTGSKDHYVKQIPNAHKDWVCALAFIPGRPMLLSACRAGVIKVWNVDNFTPIGEIKGHDSPINAICTNAKHIFTASSDCRVKLWNYVPGLTPCLPRRVLAIKGRATTLP</sequence>
<dbReference type="InterPro" id="IPR056533">
    <property type="entry name" value="KIF21A/B_hel_1"/>
</dbReference>
<dbReference type="SMART" id="SM00129">
    <property type="entry name" value="KISc"/>
    <property type="match status" value="1"/>
</dbReference>
<evidence type="ECO:0000256" key="12">
    <source>
        <dbReference type="ARBA" id="ARBA00023054"/>
    </source>
</evidence>
<evidence type="ECO:0000256" key="15">
    <source>
        <dbReference type="ARBA" id="ARBA00023273"/>
    </source>
</evidence>
<evidence type="ECO:0000256" key="1">
    <source>
        <dbReference type="ARBA" id="ARBA00004245"/>
    </source>
</evidence>
<dbReference type="PROSITE" id="PS00411">
    <property type="entry name" value="KINESIN_MOTOR_1"/>
    <property type="match status" value="1"/>
</dbReference>
<keyword evidence="13 17" id="KW-0505">Motor protein</keyword>
<evidence type="ECO:0000256" key="13">
    <source>
        <dbReference type="ARBA" id="ARBA00023175"/>
    </source>
</evidence>
<feature type="repeat" description="WD" evidence="16">
    <location>
        <begin position="1487"/>
        <end position="1517"/>
    </location>
</feature>
<keyword evidence="12 18" id="KW-0175">Coiled coil</keyword>
<evidence type="ECO:0000256" key="19">
    <source>
        <dbReference type="SAM" id="MobiDB-lite"/>
    </source>
</evidence>
<feature type="region of interest" description="Disordered" evidence="19">
    <location>
        <begin position="552"/>
        <end position="628"/>
    </location>
</feature>
<dbReference type="GO" id="GO:0007018">
    <property type="term" value="P:microtubule-based movement"/>
    <property type="evidence" value="ECO:0007669"/>
    <property type="project" value="InterPro"/>
</dbReference>
<dbReference type="InterPro" id="IPR015943">
    <property type="entry name" value="WD40/YVTN_repeat-like_dom_sf"/>
</dbReference>
<dbReference type="Pfam" id="PF23203">
    <property type="entry name" value="KIF21A"/>
    <property type="match status" value="1"/>
</dbReference>
<evidence type="ECO:0000256" key="9">
    <source>
        <dbReference type="ARBA" id="ARBA00022737"/>
    </source>
</evidence>
<dbReference type="PROSITE" id="PS50082">
    <property type="entry name" value="WD_REPEATS_2"/>
    <property type="match status" value="3"/>
</dbReference>
<keyword evidence="22" id="KW-1185">Reference proteome</keyword>
<feature type="compositionally biased region" description="Low complexity" evidence="19">
    <location>
        <begin position="846"/>
        <end position="865"/>
    </location>
</feature>
<dbReference type="FunFam" id="3.40.850.10:FF:000337">
    <property type="entry name" value="Kinesin-like protein"/>
    <property type="match status" value="1"/>
</dbReference>
<keyword evidence="6" id="KW-0597">Phosphoprotein</keyword>
<keyword evidence="8" id="KW-0493">Microtubule</keyword>
<dbReference type="Pfam" id="PF25764">
    <property type="entry name" value="KIF21A_4th"/>
    <property type="match status" value="1"/>
</dbReference>
<feature type="coiled-coil region" evidence="18">
    <location>
        <begin position="378"/>
        <end position="505"/>
    </location>
</feature>
<keyword evidence="9" id="KW-0677">Repeat</keyword>
<feature type="compositionally biased region" description="Acidic residues" evidence="19">
    <location>
        <begin position="578"/>
        <end position="627"/>
    </location>
</feature>
<feature type="repeat" description="WD" evidence="16">
    <location>
        <begin position="1266"/>
        <end position="1305"/>
    </location>
</feature>
<dbReference type="STRING" id="336983.ENSCANP00000006867"/>
<evidence type="ECO:0000256" key="2">
    <source>
        <dbReference type="ARBA" id="ARBA00004279"/>
    </source>
</evidence>
<dbReference type="GO" id="GO:0005874">
    <property type="term" value="C:microtubule"/>
    <property type="evidence" value="ECO:0007669"/>
    <property type="project" value="UniProtKB-KW"/>
</dbReference>
<evidence type="ECO:0000256" key="10">
    <source>
        <dbReference type="ARBA" id="ARBA00022741"/>
    </source>
</evidence>
<dbReference type="PROSITE" id="PS50067">
    <property type="entry name" value="KINESIN_MOTOR_2"/>
    <property type="match status" value="1"/>
</dbReference>
<evidence type="ECO:0000256" key="14">
    <source>
        <dbReference type="ARBA" id="ARBA00023212"/>
    </source>
</evidence>
<dbReference type="Ensembl" id="ENSCANT00000025819.1">
    <property type="protein sequence ID" value="ENSCANP00000006867.1"/>
    <property type="gene ID" value="ENSCANG00000022489.1"/>
</dbReference>
<dbReference type="PANTHER" id="PTHR47969:SF32">
    <property type="entry name" value="KINESIN-LIKE PROTEIN KIF21B ISOFORM X1"/>
    <property type="match status" value="1"/>
</dbReference>
<dbReference type="GO" id="GO:0007052">
    <property type="term" value="P:mitotic spindle organization"/>
    <property type="evidence" value="ECO:0007669"/>
    <property type="project" value="TreeGrafter"/>
</dbReference>
<dbReference type="InterPro" id="IPR056532">
    <property type="entry name" value="KIF21A/B_hel_2"/>
</dbReference>
<evidence type="ECO:0000256" key="7">
    <source>
        <dbReference type="ARBA" id="ARBA00022574"/>
    </source>
</evidence>
<keyword evidence="7 16" id="KW-0853">WD repeat</keyword>
<dbReference type="Pfam" id="PF23204">
    <property type="entry name" value="KIF21A_2nd"/>
    <property type="match status" value="1"/>
</dbReference>
<dbReference type="InterPro" id="IPR001680">
    <property type="entry name" value="WD40_rpt"/>
</dbReference>